<feature type="chain" id="PRO_5047544365" description="T9SS type A sorting domain-containing protein" evidence="1">
    <location>
        <begin position="20"/>
        <end position="261"/>
    </location>
</feature>
<keyword evidence="1" id="KW-0732">Signal</keyword>
<evidence type="ECO:0000256" key="1">
    <source>
        <dbReference type="SAM" id="SignalP"/>
    </source>
</evidence>
<proteinExistence type="predicted"/>
<keyword evidence="3" id="KW-1185">Reference proteome</keyword>
<sequence>MKKILLLSFFSFLISFAYADKLELSGIYLGKNVYVMNPFSDSGVGYCVFQVTVNGQTSSDEIGSSAFEIDLSQFKFDLGEKINIVLHYKNGCLPRIVNPEAIQPKATFTIQSAQVDKNDILHWTTRDESGSIPFVVQQYRWNKWITIGEVEGNGLPTINKYQLKVRTHTGKNVFRLAQTDYTGNPKYSTRISHDSRKAKVSFGPEKVKDELLFTAETLYEIYDKYGNIIFKGFGDKVNLESLESGLYYINYDNTMGSFRKK</sequence>
<dbReference type="EMBL" id="RZNH01000030">
    <property type="protein sequence ID" value="NOU61278.1"/>
    <property type="molecule type" value="Genomic_DNA"/>
</dbReference>
<evidence type="ECO:0000313" key="2">
    <source>
        <dbReference type="EMBL" id="NOU61278.1"/>
    </source>
</evidence>
<name>A0ABX1WYQ4_9BACT</name>
<accession>A0ABX1WYQ4</accession>
<comment type="caution">
    <text evidence="2">The sequence shown here is derived from an EMBL/GenBank/DDBJ whole genome shotgun (WGS) entry which is preliminary data.</text>
</comment>
<dbReference type="RefSeq" id="WP_171596538.1">
    <property type="nucleotide sequence ID" value="NZ_RZNH01000030.1"/>
</dbReference>
<dbReference type="Proteomes" id="UP000732105">
    <property type="component" value="Unassembled WGS sequence"/>
</dbReference>
<reference evidence="2 3" key="1">
    <citation type="submission" date="2018-12" db="EMBL/GenBank/DDBJ databases">
        <title>Marinifilum JC070 sp. nov., a marine bacterium isolated from Yongle Blue Hole in the South China Sea.</title>
        <authorList>
            <person name="Fu T."/>
        </authorList>
    </citation>
    <scope>NUCLEOTIDE SEQUENCE [LARGE SCALE GENOMIC DNA]</scope>
    <source>
        <strain evidence="2 3">JC070</strain>
    </source>
</reference>
<gene>
    <name evidence="2" type="ORF">ELS83_15835</name>
</gene>
<evidence type="ECO:0000313" key="3">
    <source>
        <dbReference type="Proteomes" id="UP000732105"/>
    </source>
</evidence>
<organism evidence="2 3">
    <name type="scientific">Marinifilum caeruleilacunae</name>
    <dbReference type="NCBI Taxonomy" id="2499076"/>
    <lineage>
        <taxon>Bacteria</taxon>
        <taxon>Pseudomonadati</taxon>
        <taxon>Bacteroidota</taxon>
        <taxon>Bacteroidia</taxon>
        <taxon>Marinilabiliales</taxon>
        <taxon>Marinifilaceae</taxon>
    </lineage>
</organism>
<feature type="signal peptide" evidence="1">
    <location>
        <begin position="1"/>
        <end position="19"/>
    </location>
</feature>
<evidence type="ECO:0008006" key="4">
    <source>
        <dbReference type="Google" id="ProtNLM"/>
    </source>
</evidence>
<protein>
    <recommendedName>
        <fullName evidence="4">T9SS type A sorting domain-containing protein</fullName>
    </recommendedName>
</protein>